<dbReference type="SUPFAM" id="SSF53850">
    <property type="entry name" value="Periplasmic binding protein-like II"/>
    <property type="match status" value="1"/>
</dbReference>
<dbReference type="Gene3D" id="3.40.190.10">
    <property type="entry name" value="Periplasmic binding protein-like II"/>
    <property type="match status" value="2"/>
</dbReference>
<dbReference type="InterPro" id="IPR036388">
    <property type="entry name" value="WH-like_DNA-bd_sf"/>
</dbReference>
<proteinExistence type="inferred from homology"/>
<accession>A0ABV5B9F2</accession>
<dbReference type="SUPFAM" id="SSF46785">
    <property type="entry name" value="Winged helix' DNA-binding domain"/>
    <property type="match status" value="1"/>
</dbReference>
<evidence type="ECO:0000259" key="6">
    <source>
        <dbReference type="PROSITE" id="PS50931"/>
    </source>
</evidence>
<reference evidence="7 8" key="1">
    <citation type="submission" date="2024-09" db="EMBL/GenBank/DDBJ databases">
        <authorList>
            <person name="Ruan L."/>
        </authorList>
    </citation>
    <scope>NUCLEOTIDE SEQUENCE [LARGE SCALE GENOMIC DNA]</scope>
    <source>
        <strain evidence="7 8">D33</strain>
    </source>
</reference>
<dbReference type="PANTHER" id="PTHR30126:SF40">
    <property type="entry name" value="HTH-TYPE TRANSCRIPTIONAL REGULATOR GLTR"/>
    <property type="match status" value="1"/>
</dbReference>
<evidence type="ECO:0000256" key="4">
    <source>
        <dbReference type="ARBA" id="ARBA00023163"/>
    </source>
</evidence>
<feature type="domain" description="HTH lysR-type" evidence="6">
    <location>
        <begin position="1"/>
        <end position="57"/>
    </location>
</feature>
<name>A0ABV5B9F2_9BACL</name>
<dbReference type="InterPro" id="IPR005119">
    <property type="entry name" value="LysR_subst-bd"/>
</dbReference>
<evidence type="ECO:0000256" key="5">
    <source>
        <dbReference type="SAM" id="MobiDB-lite"/>
    </source>
</evidence>
<dbReference type="Gene3D" id="1.10.10.10">
    <property type="entry name" value="Winged helix-like DNA-binding domain superfamily/Winged helix DNA-binding domain"/>
    <property type="match status" value="1"/>
</dbReference>
<keyword evidence="8" id="KW-1185">Reference proteome</keyword>
<evidence type="ECO:0000256" key="2">
    <source>
        <dbReference type="ARBA" id="ARBA00023015"/>
    </source>
</evidence>
<sequence>MDLKALQTFQMIVKHGSFIRAAQEMNYAQSTVTMQMQKLEAELGVQLIERGKEIGLTEAGRLFYDQSLQIIKNMEHLQTSLSDLKSGESGHIRLGVTEPTASYRLPAILSKFMSMYPNIRISMDISNTPTLSERILNGEIDFALCTAPELGSGLFYEPLFQEEFVALMPEGHPLAEKEVIVPEDFQGYRLLITSATCPYRRKLEMVLQEKGNMMLDTMEIGSMTALKFYVENGLGVALVPKIMVEPEAKRITFRRVGGSLIHMTIGMLCKESAYPFQLSGQRLYQYLKEELPRPLYDGRGDSNGLTGNAVEENKAYHSS</sequence>
<keyword evidence="3" id="KW-0238">DNA-binding</keyword>
<comment type="caution">
    <text evidence="7">The sequence shown here is derived from an EMBL/GenBank/DDBJ whole genome shotgun (WGS) entry which is preliminary data.</text>
</comment>
<dbReference type="InterPro" id="IPR000847">
    <property type="entry name" value="LysR_HTH_N"/>
</dbReference>
<evidence type="ECO:0000256" key="3">
    <source>
        <dbReference type="ARBA" id="ARBA00023125"/>
    </source>
</evidence>
<protein>
    <submittedName>
        <fullName evidence="7">LysR family transcriptional regulator</fullName>
    </submittedName>
</protein>
<dbReference type="Proteomes" id="UP001580407">
    <property type="component" value="Unassembled WGS sequence"/>
</dbReference>
<keyword evidence="2" id="KW-0805">Transcription regulation</keyword>
<dbReference type="InterPro" id="IPR036390">
    <property type="entry name" value="WH_DNA-bd_sf"/>
</dbReference>
<keyword evidence="4" id="KW-0804">Transcription</keyword>
<comment type="similarity">
    <text evidence="1">Belongs to the LysR transcriptional regulatory family.</text>
</comment>
<dbReference type="RefSeq" id="WP_375526076.1">
    <property type="nucleotide sequence ID" value="NZ_JBHILM010000016.1"/>
</dbReference>
<dbReference type="Pfam" id="PF00126">
    <property type="entry name" value="HTH_1"/>
    <property type="match status" value="1"/>
</dbReference>
<evidence type="ECO:0000256" key="1">
    <source>
        <dbReference type="ARBA" id="ARBA00009437"/>
    </source>
</evidence>
<evidence type="ECO:0000313" key="7">
    <source>
        <dbReference type="EMBL" id="MFB5682323.1"/>
    </source>
</evidence>
<dbReference type="CDD" id="cd05466">
    <property type="entry name" value="PBP2_LTTR_substrate"/>
    <property type="match status" value="1"/>
</dbReference>
<dbReference type="PROSITE" id="PS50931">
    <property type="entry name" value="HTH_LYSR"/>
    <property type="match status" value="1"/>
</dbReference>
<dbReference type="PANTHER" id="PTHR30126">
    <property type="entry name" value="HTH-TYPE TRANSCRIPTIONAL REGULATOR"/>
    <property type="match status" value="1"/>
</dbReference>
<dbReference type="PRINTS" id="PR00039">
    <property type="entry name" value="HTHLYSR"/>
</dbReference>
<feature type="region of interest" description="Disordered" evidence="5">
    <location>
        <begin position="297"/>
        <end position="319"/>
    </location>
</feature>
<gene>
    <name evidence="7" type="ORF">ACE3NQ_15460</name>
</gene>
<dbReference type="Pfam" id="PF03466">
    <property type="entry name" value="LysR_substrate"/>
    <property type="match status" value="1"/>
</dbReference>
<dbReference type="EMBL" id="JBHILM010000016">
    <property type="protein sequence ID" value="MFB5682323.1"/>
    <property type="molecule type" value="Genomic_DNA"/>
</dbReference>
<organism evidence="7 8">
    <name type="scientific">Paenibacillus terreus</name>
    <dbReference type="NCBI Taxonomy" id="1387834"/>
    <lineage>
        <taxon>Bacteria</taxon>
        <taxon>Bacillati</taxon>
        <taxon>Bacillota</taxon>
        <taxon>Bacilli</taxon>
        <taxon>Bacillales</taxon>
        <taxon>Paenibacillaceae</taxon>
        <taxon>Paenibacillus</taxon>
    </lineage>
</organism>
<evidence type="ECO:0000313" key="8">
    <source>
        <dbReference type="Proteomes" id="UP001580407"/>
    </source>
</evidence>